<dbReference type="RefSeq" id="XP_075088561.1">
    <property type="nucleotide sequence ID" value="XM_075232460.1"/>
</dbReference>
<protein>
    <submittedName>
        <fullName evidence="2">Endo-1,4-beta-xylanase 1-like</fullName>
    </submittedName>
</protein>
<sequence length="719" mass="79233">MIITASSKSDFQMSKENAADTGNIILNHEFSDGLHFWRPNYGCDAFMVPADSGCRNGLPTAIVSKRNQYWHGLEQDITSRISAGSAYTVSACVGASGTFQGCINVLATLKLVYQNSKTSFLSVGKKSVSNDGWGMLEGSFSLSTMPKEVIFYLEGPPPRARLLVKSVVIPCSSSTTCDESKDLMEKAPIITAYNNLDFQSLKEYGKDAGNIILNHDFSYRLHLWHPNCCDAFVVPATGYRDGLAAVVTNRKECWQGLEQNITSRVSAGSTYVLSACVGASGTFQGSVEVLATLKLLYQNSETIFMSVGKKSTSKECWEILEGLFSLSSMPDQVIFYLEGPPSGADLLIKSVVITCSSSTASDDADFGVNIITNTNLTDGTNGWFPLENCTMSVQTGSPLIIPPMARDSLGANAPLSGRYILVTDRTQNLMGPAQMITDKVKLYLPYQVFAWIKIGQASGPQRVKVALAVDGQWVNGGQVEISDGKWHEIGGSFRIAKQPAEVIVCIQGPAAGVDLMVAGLQIFPVDRRARFSHLKNQTAKIRKRDVIVKFSGLDSGNLLSTFVTVRQEKTGFPFGSAINRTYMDNEDFNDFFVKTINWGVLDNEVKWYWTEPQQGNFNYKDGNDFLVEDCSDTLSSPFQHILDLQERDAPVGGIGIQGHIDTPVGPICKIWPKFIHSKFGAKVFKFFYSFFFTWGPRTLPYKYHLTSFESSHILIRNSF</sequence>
<accession>A0AC58SUB3</accession>
<gene>
    <name evidence="2" type="primary">LOC107806948</name>
</gene>
<evidence type="ECO:0000313" key="1">
    <source>
        <dbReference type="Proteomes" id="UP000790787"/>
    </source>
</evidence>
<organism evidence="1 2">
    <name type="scientific">Nicotiana tabacum</name>
    <name type="common">Common tobacco</name>
    <dbReference type="NCBI Taxonomy" id="4097"/>
    <lineage>
        <taxon>Eukaryota</taxon>
        <taxon>Viridiplantae</taxon>
        <taxon>Streptophyta</taxon>
        <taxon>Embryophyta</taxon>
        <taxon>Tracheophyta</taxon>
        <taxon>Spermatophyta</taxon>
        <taxon>Magnoliopsida</taxon>
        <taxon>eudicotyledons</taxon>
        <taxon>Gunneridae</taxon>
        <taxon>Pentapetalae</taxon>
        <taxon>asterids</taxon>
        <taxon>lamiids</taxon>
        <taxon>Solanales</taxon>
        <taxon>Solanaceae</taxon>
        <taxon>Nicotianoideae</taxon>
        <taxon>Nicotianeae</taxon>
        <taxon>Nicotiana</taxon>
    </lineage>
</organism>
<dbReference type="Proteomes" id="UP000790787">
    <property type="component" value="Chromosome 16"/>
</dbReference>
<reference evidence="1" key="1">
    <citation type="journal article" date="2014" name="Nat. Commun.">
        <title>The tobacco genome sequence and its comparison with those of tomato and potato.</title>
        <authorList>
            <person name="Sierro N."/>
            <person name="Battey J.N."/>
            <person name="Ouadi S."/>
            <person name="Bakaher N."/>
            <person name="Bovet L."/>
            <person name="Willig A."/>
            <person name="Goepfert S."/>
            <person name="Peitsch M.C."/>
            <person name="Ivanov N.V."/>
        </authorList>
    </citation>
    <scope>NUCLEOTIDE SEQUENCE [LARGE SCALE GENOMIC DNA]</scope>
</reference>
<proteinExistence type="predicted"/>
<keyword evidence="1" id="KW-1185">Reference proteome</keyword>
<name>A0AC58SUB3_TOBAC</name>
<evidence type="ECO:0000313" key="2">
    <source>
        <dbReference type="RefSeq" id="XP_075088561.1"/>
    </source>
</evidence>
<reference evidence="2" key="2">
    <citation type="submission" date="2025-08" db="UniProtKB">
        <authorList>
            <consortium name="RefSeq"/>
        </authorList>
    </citation>
    <scope>IDENTIFICATION</scope>
    <source>
        <tissue evidence="2">Leaf</tissue>
    </source>
</reference>